<protein>
    <submittedName>
        <fullName evidence="1">Uncharacterized protein</fullName>
    </submittedName>
</protein>
<evidence type="ECO:0000313" key="1">
    <source>
        <dbReference type="EMBL" id="MUN42675.1"/>
    </source>
</evidence>
<sequence length="147" mass="16204">MTSDGAVRASSNPDVRPLLAAYRAAVVPAAVDFLERRISADELRERWREHYFGAFRDYDRAVERAWREASGSDGRMESGGPEADPGHAVPLAHFPVSNAHNNIDRLVEVLAIELGGRTIAETRMRERGIDLAHIIDRLDALMASLAG</sequence>
<accession>A0A7K1LER0</accession>
<dbReference type="RefSeq" id="WP_156222578.1">
    <property type="nucleotide sequence ID" value="NZ_JAICDF010000020.1"/>
</dbReference>
<dbReference type="Proteomes" id="UP000432015">
    <property type="component" value="Unassembled WGS sequence"/>
</dbReference>
<name>A0A7K1LER0_9ACTN</name>
<keyword evidence="2" id="KW-1185">Reference proteome</keyword>
<dbReference type="AlphaFoldDB" id="A0A7K1LER0"/>
<evidence type="ECO:0000313" key="2">
    <source>
        <dbReference type="Proteomes" id="UP000432015"/>
    </source>
</evidence>
<reference evidence="1 2" key="1">
    <citation type="submission" date="2019-11" db="EMBL/GenBank/DDBJ databases">
        <authorList>
            <person name="Cao P."/>
        </authorList>
    </citation>
    <scope>NUCLEOTIDE SEQUENCE [LARGE SCALE GENOMIC DNA]</scope>
    <source>
        <strain evidence="1 2">NEAU-AAG5</strain>
    </source>
</reference>
<dbReference type="EMBL" id="WOFH01000023">
    <property type="protein sequence ID" value="MUN42675.1"/>
    <property type="molecule type" value="Genomic_DNA"/>
</dbReference>
<proteinExistence type="predicted"/>
<comment type="caution">
    <text evidence="1">The sequence shown here is derived from an EMBL/GenBank/DDBJ whole genome shotgun (WGS) entry which is preliminary data.</text>
</comment>
<organism evidence="1 2">
    <name type="scientific">Actinomadura litoris</name>
    <dbReference type="NCBI Taxonomy" id="2678616"/>
    <lineage>
        <taxon>Bacteria</taxon>
        <taxon>Bacillati</taxon>
        <taxon>Actinomycetota</taxon>
        <taxon>Actinomycetes</taxon>
        <taxon>Streptosporangiales</taxon>
        <taxon>Thermomonosporaceae</taxon>
        <taxon>Actinomadura</taxon>
    </lineage>
</organism>
<gene>
    <name evidence="1" type="ORF">GNZ18_39700</name>
</gene>